<evidence type="ECO:0000313" key="1">
    <source>
        <dbReference type="EMBL" id="GAA5194216.1"/>
    </source>
</evidence>
<name>A0ABP9SDE4_9GAMM</name>
<accession>A0ABP9SDE4</accession>
<protein>
    <recommendedName>
        <fullName evidence="3">TonB dependent receptor</fullName>
    </recommendedName>
</protein>
<evidence type="ECO:0000313" key="2">
    <source>
        <dbReference type="Proteomes" id="UP001501600"/>
    </source>
</evidence>
<comment type="caution">
    <text evidence="1">The sequence shown here is derived from an EMBL/GenBank/DDBJ whole genome shotgun (WGS) entry which is preliminary data.</text>
</comment>
<dbReference type="EMBL" id="BAABLF010000028">
    <property type="protein sequence ID" value="GAA5194216.1"/>
    <property type="molecule type" value="Genomic_DNA"/>
</dbReference>
<keyword evidence="2" id="KW-1185">Reference proteome</keyword>
<organism evidence="1 2">
    <name type="scientific">Ferrimonas gelatinilytica</name>
    <dbReference type="NCBI Taxonomy" id="1255257"/>
    <lineage>
        <taxon>Bacteria</taxon>
        <taxon>Pseudomonadati</taxon>
        <taxon>Pseudomonadota</taxon>
        <taxon>Gammaproteobacteria</taxon>
        <taxon>Alteromonadales</taxon>
        <taxon>Ferrimonadaceae</taxon>
        <taxon>Ferrimonas</taxon>
    </lineage>
</organism>
<reference evidence="2" key="1">
    <citation type="journal article" date="2019" name="Int. J. Syst. Evol. Microbiol.">
        <title>The Global Catalogue of Microorganisms (GCM) 10K type strain sequencing project: providing services to taxonomists for standard genome sequencing and annotation.</title>
        <authorList>
            <consortium name="The Broad Institute Genomics Platform"/>
            <consortium name="The Broad Institute Genome Sequencing Center for Infectious Disease"/>
            <person name="Wu L."/>
            <person name="Ma J."/>
        </authorList>
    </citation>
    <scope>NUCLEOTIDE SEQUENCE [LARGE SCALE GENOMIC DNA]</scope>
    <source>
        <strain evidence="2">JCM 18720</strain>
    </source>
</reference>
<sequence length="125" mass="13969">MEQVYVGVITDSGGPGGLPGSRDKRWGMLKDGANDVATKSLDHNLLVGYRRPVTWKVEYEVTYDQVGTRRNGEFTGYRGMVNPRDIKELSRTRISVGEPSRMPGIFRRDQLPSGSKICSSQVQFC</sequence>
<gene>
    <name evidence="1" type="ORF">GCM10025772_26760</name>
</gene>
<evidence type="ECO:0008006" key="3">
    <source>
        <dbReference type="Google" id="ProtNLM"/>
    </source>
</evidence>
<proteinExistence type="predicted"/>
<dbReference type="Proteomes" id="UP001501600">
    <property type="component" value="Unassembled WGS sequence"/>
</dbReference>